<dbReference type="KEGG" id="trc:DYE49_03335"/>
<evidence type="ECO:0000256" key="1">
    <source>
        <dbReference type="SAM" id="Phobius"/>
    </source>
</evidence>
<reference evidence="3 4" key="1">
    <citation type="submission" date="2018-08" db="EMBL/GenBank/DDBJ databases">
        <title>The first complete genome of Treponema rectale (CHPAT), a commensal spirochete of the bovine rectum.</title>
        <authorList>
            <person name="Staton G.J."/>
            <person name="Clegg S.R."/>
            <person name="Carter S.D."/>
            <person name="Radford A.D."/>
            <person name="Darby A."/>
            <person name="Hall N."/>
            <person name="Birtles R.J."/>
            <person name="Evans N.J."/>
        </authorList>
    </citation>
    <scope>NUCLEOTIDE SEQUENCE [LARGE SCALE GENOMIC DNA]</scope>
    <source>
        <strain evidence="3 4">CHPA</strain>
    </source>
</reference>
<proteinExistence type="predicted"/>
<keyword evidence="1" id="KW-0472">Membrane</keyword>
<dbReference type="PROSITE" id="PS51175">
    <property type="entry name" value="CBM6"/>
    <property type="match status" value="1"/>
</dbReference>
<organism evidence="3 4">
    <name type="scientific">Treponema rectale</name>
    <dbReference type="NCBI Taxonomy" id="744512"/>
    <lineage>
        <taxon>Bacteria</taxon>
        <taxon>Pseudomonadati</taxon>
        <taxon>Spirochaetota</taxon>
        <taxon>Spirochaetia</taxon>
        <taxon>Spirochaetales</taxon>
        <taxon>Treponemataceae</taxon>
        <taxon>Treponema</taxon>
    </lineage>
</organism>
<keyword evidence="1" id="KW-1133">Transmembrane helix</keyword>
<gene>
    <name evidence="3" type="ORF">DYE49_03335</name>
</gene>
<dbReference type="InterPro" id="IPR008979">
    <property type="entry name" value="Galactose-bd-like_sf"/>
</dbReference>
<dbReference type="Gene3D" id="2.60.120.260">
    <property type="entry name" value="Galactose-binding domain-like"/>
    <property type="match status" value="3"/>
</dbReference>
<dbReference type="InterPro" id="IPR005084">
    <property type="entry name" value="CBM6"/>
</dbReference>
<feature type="domain" description="CBM6" evidence="2">
    <location>
        <begin position="348"/>
        <end position="474"/>
    </location>
</feature>
<feature type="transmembrane region" description="Helical" evidence="1">
    <location>
        <begin position="7"/>
        <end position="32"/>
    </location>
</feature>
<evidence type="ECO:0000313" key="3">
    <source>
        <dbReference type="EMBL" id="QOS39543.1"/>
    </source>
</evidence>
<protein>
    <recommendedName>
        <fullName evidence="2">CBM6 domain-containing protein</fullName>
    </recommendedName>
</protein>
<evidence type="ECO:0000313" key="4">
    <source>
        <dbReference type="Proteomes" id="UP000593591"/>
    </source>
</evidence>
<evidence type="ECO:0000259" key="2">
    <source>
        <dbReference type="PROSITE" id="PS51175"/>
    </source>
</evidence>
<dbReference type="EMBL" id="CP031517">
    <property type="protein sequence ID" value="QOS39543.1"/>
    <property type="molecule type" value="Genomic_DNA"/>
</dbReference>
<dbReference type="AlphaFoldDB" id="A0A7M1XJ70"/>
<dbReference type="GO" id="GO:0030246">
    <property type="term" value="F:carbohydrate binding"/>
    <property type="evidence" value="ECO:0007669"/>
    <property type="project" value="InterPro"/>
</dbReference>
<name>A0A7M1XJ70_9SPIR</name>
<sequence length="605" mass="68147">MNKKRNVYALFTLIATLFAMISASLITIFAILRSHSSNNYPTFSYEQYKDCSISKKFDENEGPQLYEAEEMVLSSQIRIEGNIYASNKEALGHFIKGEMITLEVDSSSSVMAMVSLSCSYVSESGRSVDASSLFGFSFNDAAIDLGQAMIQANFNHYDFKENDLVPIHLFPGKNTLVFSSLGDYLMIDYVALRSNTSNVSSSPIGPRKVVYEECESRQYYSSYLSQLNGPVIVSDEQAREKHSAFFSNPYDSLTFYIDSSAAKDTQAGIILRLARENMQPDFEIYLNNNLIDFKDDVLTSSYQEFTLGKLSLLQGENTLTLRDINGSFYFDCFILNQDISHSPSKHQERYEAEKANLTHGGQITSYNKASSYYVVNNITIDSYVEFEITSLVEDEVHLFINLSYIGHSQASDNVFQLLLNGKEIDTSMYEITNTGGYSNYTNLYLGKIHLSIGKNTLGLFSFTGNYNLDYLDLFHDGSSQLEAEDGILDKGNYVEMNQKASHQKVVSNNINNSTLTMDLFVLDKRKVNLEMVFSYIGKDTDLSSFFTLRNNTSLININDVELKSTIRVSHYAKVVIGEINLEQGLNQIILSNLKSGLMIDQFILN</sequence>
<keyword evidence="1" id="KW-0812">Transmembrane</keyword>
<dbReference type="SUPFAM" id="SSF49785">
    <property type="entry name" value="Galactose-binding domain-like"/>
    <property type="match status" value="1"/>
</dbReference>
<accession>A0A7M1XJ70</accession>
<dbReference type="Proteomes" id="UP000593591">
    <property type="component" value="Chromosome"/>
</dbReference>